<dbReference type="CDD" id="cd09891">
    <property type="entry name" value="NGN_Bact_1"/>
    <property type="match status" value="1"/>
</dbReference>
<dbReference type="InterPro" id="IPR036735">
    <property type="entry name" value="NGN_dom_sf"/>
</dbReference>
<name>A0A0G1HQ58_9BACT</name>
<dbReference type="CDD" id="cd06091">
    <property type="entry name" value="KOW_NusG"/>
    <property type="match status" value="1"/>
</dbReference>
<comment type="function">
    <text evidence="5 7">Participates in transcription elongation, termination and antitermination.</text>
</comment>
<dbReference type="InterPro" id="IPR047050">
    <property type="entry name" value="NGN"/>
</dbReference>
<dbReference type="Proteomes" id="UP000034172">
    <property type="component" value="Unassembled WGS sequence"/>
</dbReference>
<dbReference type="Gene3D" id="2.30.30.30">
    <property type="match status" value="1"/>
</dbReference>
<dbReference type="PATRIC" id="fig|1618392.3.peg.553"/>
<dbReference type="Pfam" id="PF02357">
    <property type="entry name" value="NusG"/>
    <property type="match status" value="1"/>
</dbReference>
<dbReference type="InterPro" id="IPR043425">
    <property type="entry name" value="NusG-like"/>
</dbReference>
<evidence type="ECO:0000256" key="6">
    <source>
        <dbReference type="NCBIfam" id="TIGR00922"/>
    </source>
</evidence>
<dbReference type="GO" id="GO:0031564">
    <property type="term" value="P:transcription antitermination"/>
    <property type="evidence" value="ECO:0007669"/>
    <property type="project" value="UniProtKB-UniRule"/>
</dbReference>
<dbReference type="PANTHER" id="PTHR30265:SF2">
    <property type="entry name" value="TRANSCRIPTION TERMINATION_ANTITERMINATION PROTEIN NUSG"/>
    <property type="match status" value="1"/>
</dbReference>
<evidence type="ECO:0000256" key="7">
    <source>
        <dbReference type="RuleBase" id="RU000538"/>
    </source>
</evidence>
<comment type="similarity">
    <text evidence="5 7">Belongs to the NusG family.</text>
</comment>
<dbReference type="SUPFAM" id="SSF82679">
    <property type="entry name" value="N-utilization substance G protein NusG, N-terminal domain"/>
    <property type="match status" value="1"/>
</dbReference>
<keyword evidence="4 5" id="KW-0804">Transcription</keyword>
<feature type="domain" description="NusG-like N-terminal" evidence="8">
    <location>
        <begin position="34"/>
        <end position="142"/>
    </location>
</feature>
<proteinExistence type="inferred from homology"/>
<dbReference type="InterPro" id="IPR006645">
    <property type="entry name" value="NGN-like_dom"/>
</dbReference>
<evidence type="ECO:0000313" key="10">
    <source>
        <dbReference type="Proteomes" id="UP000034172"/>
    </source>
</evidence>
<evidence type="ECO:0000313" key="9">
    <source>
        <dbReference type="EMBL" id="KKT49070.1"/>
    </source>
</evidence>
<dbReference type="GO" id="GO:0005829">
    <property type="term" value="C:cytosol"/>
    <property type="evidence" value="ECO:0007669"/>
    <property type="project" value="TreeGrafter"/>
</dbReference>
<dbReference type="GO" id="GO:0006354">
    <property type="term" value="P:DNA-templated transcription elongation"/>
    <property type="evidence" value="ECO:0007669"/>
    <property type="project" value="UniProtKB-UniRule"/>
</dbReference>
<dbReference type="EMBL" id="LCIE01000012">
    <property type="protein sequence ID" value="KKT49070.1"/>
    <property type="molecule type" value="Genomic_DNA"/>
</dbReference>
<dbReference type="GO" id="GO:0006353">
    <property type="term" value="P:DNA-templated transcription termination"/>
    <property type="evidence" value="ECO:0007669"/>
    <property type="project" value="UniProtKB-UniRule"/>
</dbReference>
<dbReference type="NCBIfam" id="TIGR00922">
    <property type="entry name" value="nusG"/>
    <property type="match status" value="1"/>
</dbReference>
<evidence type="ECO:0000259" key="8">
    <source>
        <dbReference type="SMART" id="SM00738"/>
    </source>
</evidence>
<dbReference type="HAMAP" id="MF_00948">
    <property type="entry name" value="NusG"/>
    <property type="match status" value="1"/>
</dbReference>
<sequence length="206" mass="22700">MKLKEDKIQAIDSNAALKVADPNHIVITPEVPDSAKWYVVHTQSGHENRVAITLKTRVESMDLTNNIYEILIPTQEKIKISKGKKITIKEKLFPGYILVRMIVTDDAWLAVRTTQGVTGFVGTADQPTPLPENEVKAITAFGEQAAPKFQSAYTISEAVRIIEGPFTDLLGTISAIDEAKGKVIVLVSIFGRETPVELDFLQVSKI</sequence>
<reference evidence="9 10" key="1">
    <citation type="journal article" date="2015" name="Nature">
        <title>rRNA introns, odd ribosomes, and small enigmatic genomes across a large radiation of phyla.</title>
        <authorList>
            <person name="Brown C.T."/>
            <person name="Hug L.A."/>
            <person name="Thomas B.C."/>
            <person name="Sharon I."/>
            <person name="Castelle C.J."/>
            <person name="Singh A."/>
            <person name="Wilkins M.J."/>
            <person name="Williams K.H."/>
            <person name="Banfield J.F."/>
        </authorList>
    </citation>
    <scope>NUCLEOTIDE SEQUENCE [LARGE SCALE GENOMIC DNA]</scope>
</reference>
<dbReference type="InterPro" id="IPR014722">
    <property type="entry name" value="Rib_uL2_dom2"/>
</dbReference>
<comment type="caution">
    <text evidence="9">The sequence shown here is derived from an EMBL/GenBank/DDBJ whole genome shotgun (WGS) entry which is preliminary data.</text>
</comment>
<dbReference type="STRING" id="1618392.UW41_C0012G0008"/>
<accession>A0A0G1HQ58</accession>
<organism evidence="9 10">
    <name type="scientific">Candidatus Collierbacteria bacterium GW2011_GWC2_44_18</name>
    <dbReference type="NCBI Taxonomy" id="1618392"/>
    <lineage>
        <taxon>Bacteria</taxon>
        <taxon>Candidatus Collieribacteriota</taxon>
    </lineage>
</organism>
<dbReference type="PROSITE" id="PS01014">
    <property type="entry name" value="NUSG"/>
    <property type="match status" value="1"/>
</dbReference>
<dbReference type="InterPro" id="IPR015869">
    <property type="entry name" value="Transcrpt_antiterm_NusG_bac_CS"/>
</dbReference>
<evidence type="ECO:0000256" key="3">
    <source>
        <dbReference type="ARBA" id="ARBA00023015"/>
    </source>
</evidence>
<keyword evidence="1 5" id="KW-0806">Transcription termination</keyword>
<evidence type="ECO:0000256" key="4">
    <source>
        <dbReference type="ARBA" id="ARBA00023163"/>
    </source>
</evidence>
<dbReference type="InterPro" id="IPR008991">
    <property type="entry name" value="Translation_prot_SH3-like_sf"/>
</dbReference>
<dbReference type="InterPro" id="IPR001062">
    <property type="entry name" value="Transcrpt_antiterm_NusG"/>
</dbReference>
<evidence type="ECO:0000256" key="2">
    <source>
        <dbReference type="ARBA" id="ARBA00022814"/>
    </source>
</evidence>
<dbReference type="SMART" id="SM00738">
    <property type="entry name" value="NGN"/>
    <property type="match status" value="1"/>
</dbReference>
<keyword evidence="2 5" id="KW-0889">Transcription antitermination</keyword>
<dbReference type="PANTHER" id="PTHR30265">
    <property type="entry name" value="RHO-INTERACTING TRANSCRIPTION TERMINATION FACTOR NUSG"/>
    <property type="match status" value="1"/>
</dbReference>
<evidence type="ECO:0000256" key="1">
    <source>
        <dbReference type="ARBA" id="ARBA00022472"/>
    </source>
</evidence>
<dbReference type="GO" id="GO:0032784">
    <property type="term" value="P:regulation of DNA-templated transcription elongation"/>
    <property type="evidence" value="ECO:0007669"/>
    <property type="project" value="InterPro"/>
</dbReference>
<protein>
    <recommendedName>
        <fullName evidence="5 6">Transcription termination/antitermination protein NusG</fullName>
    </recommendedName>
</protein>
<dbReference type="SUPFAM" id="SSF50104">
    <property type="entry name" value="Translation proteins SH3-like domain"/>
    <property type="match status" value="1"/>
</dbReference>
<dbReference type="PRINTS" id="PR00338">
    <property type="entry name" value="NUSGTNSCPFCT"/>
</dbReference>
<keyword evidence="3 5" id="KW-0805">Transcription regulation</keyword>
<gene>
    <name evidence="5" type="primary">nusG</name>
    <name evidence="9" type="ORF">UW41_C0012G0008</name>
</gene>
<evidence type="ECO:0000256" key="5">
    <source>
        <dbReference type="HAMAP-Rule" id="MF_00948"/>
    </source>
</evidence>
<dbReference type="AlphaFoldDB" id="A0A0G1HQ58"/>
<dbReference type="Gene3D" id="3.30.70.940">
    <property type="entry name" value="NusG, N-terminal domain"/>
    <property type="match status" value="1"/>
</dbReference>